<evidence type="ECO:0000259" key="2">
    <source>
        <dbReference type="Pfam" id="PF01575"/>
    </source>
</evidence>
<comment type="caution">
    <text evidence="3">The sequence shown here is derived from an EMBL/GenBank/DDBJ whole genome shotgun (WGS) entry which is preliminary data.</text>
</comment>
<evidence type="ECO:0000313" key="4">
    <source>
        <dbReference type="Proteomes" id="UP001596012"/>
    </source>
</evidence>
<dbReference type="Proteomes" id="UP001596012">
    <property type="component" value="Unassembled WGS sequence"/>
</dbReference>
<dbReference type="InterPro" id="IPR002539">
    <property type="entry name" value="MaoC-like_dom"/>
</dbReference>
<accession>A0ABV8YYU6</accession>
<protein>
    <submittedName>
        <fullName evidence="3">MaoC/PaaZ C-terminal domain-containing protein</fullName>
    </submittedName>
</protein>
<proteinExistence type="inferred from homology"/>
<dbReference type="EMBL" id="JBHSFG010000078">
    <property type="protein sequence ID" value="MFC4470332.1"/>
    <property type="molecule type" value="Genomic_DNA"/>
</dbReference>
<gene>
    <name evidence="3" type="ORF">ACFPH6_38530</name>
</gene>
<evidence type="ECO:0000256" key="1">
    <source>
        <dbReference type="ARBA" id="ARBA00005254"/>
    </source>
</evidence>
<dbReference type="RefSeq" id="WP_053744054.1">
    <property type="nucleotide sequence ID" value="NZ_JBHSFG010000078.1"/>
</dbReference>
<name>A0ABV8YYU6_9ACTN</name>
<dbReference type="Pfam" id="PF01575">
    <property type="entry name" value="MaoC_dehydratas"/>
    <property type="match status" value="1"/>
</dbReference>
<sequence length="137" mass="15046">MTTMLSPAVGDSLPEFTRTTDFAHWNRYAAVNDEFVPIHMDEEAGRAAGYSGAFGMGNLQWAYLHNLVRDWLGGAGRIVSLRCQFRAVNTRGMTVCARGTVTAVRVEDGVRLVDLDVWTEDQDGNQIAPGKAVVELD</sequence>
<evidence type="ECO:0000313" key="3">
    <source>
        <dbReference type="EMBL" id="MFC4470332.1"/>
    </source>
</evidence>
<dbReference type="SUPFAM" id="SSF54637">
    <property type="entry name" value="Thioesterase/thiol ester dehydrase-isomerase"/>
    <property type="match status" value="1"/>
</dbReference>
<organism evidence="3 4">
    <name type="scientific">Streptomyces xiangluensis</name>
    <dbReference type="NCBI Taxonomy" id="2665720"/>
    <lineage>
        <taxon>Bacteria</taxon>
        <taxon>Bacillati</taxon>
        <taxon>Actinomycetota</taxon>
        <taxon>Actinomycetes</taxon>
        <taxon>Kitasatosporales</taxon>
        <taxon>Streptomycetaceae</taxon>
        <taxon>Streptomyces</taxon>
    </lineage>
</organism>
<dbReference type="InterPro" id="IPR029069">
    <property type="entry name" value="HotDog_dom_sf"/>
</dbReference>
<comment type="similarity">
    <text evidence="1">Belongs to the enoyl-CoA hydratase/isomerase family.</text>
</comment>
<feature type="domain" description="MaoC-like" evidence="2">
    <location>
        <begin position="17"/>
        <end position="111"/>
    </location>
</feature>
<reference evidence="4" key="1">
    <citation type="journal article" date="2019" name="Int. J. Syst. Evol. Microbiol.">
        <title>The Global Catalogue of Microorganisms (GCM) 10K type strain sequencing project: providing services to taxonomists for standard genome sequencing and annotation.</title>
        <authorList>
            <consortium name="The Broad Institute Genomics Platform"/>
            <consortium name="The Broad Institute Genome Sequencing Center for Infectious Disease"/>
            <person name="Wu L."/>
            <person name="Ma J."/>
        </authorList>
    </citation>
    <scope>NUCLEOTIDE SEQUENCE [LARGE SCALE GENOMIC DNA]</scope>
    <source>
        <strain evidence="4">DT43</strain>
    </source>
</reference>
<keyword evidence="4" id="KW-1185">Reference proteome</keyword>
<dbReference type="Gene3D" id="3.10.129.10">
    <property type="entry name" value="Hotdog Thioesterase"/>
    <property type="match status" value="1"/>
</dbReference>